<proteinExistence type="predicted"/>
<sequence>MRTDINSVPPNPLYTISAGLAFKAAHSTLSYIEENASPLADFVGSRLEISRGLPSLSAPTKNPGIVASQRSKARLLQQVNVHSRLAQVIWRDAHKAKGAGERLLRRRPPSHLVPRHFGPPSLRRSLTPPPSCLRGKGMGQNGSIRMEDAAYALRGCRTRDHLGDHQRMAMGVSEK</sequence>
<keyword evidence="3" id="KW-1185">Reference proteome</keyword>
<dbReference type="Proteomes" id="UP000070054">
    <property type="component" value="Unassembled WGS sequence"/>
</dbReference>
<feature type="region of interest" description="Disordered" evidence="1">
    <location>
        <begin position="109"/>
        <end position="140"/>
    </location>
</feature>
<dbReference type="AlphaFoldDB" id="A0A135TF15"/>
<reference evidence="2 3" key="1">
    <citation type="submission" date="2014-02" db="EMBL/GenBank/DDBJ databases">
        <title>The genome sequence of Colletotrichum nymphaeae SA-01.</title>
        <authorList>
            <person name="Baroncelli R."/>
            <person name="Thon M.R."/>
        </authorList>
    </citation>
    <scope>NUCLEOTIDE SEQUENCE [LARGE SCALE GENOMIC DNA]</scope>
    <source>
        <strain evidence="2 3">SA-01</strain>
    </source>
</reference>
<protein>
    <submittedName>
        <fullName evidence="2">Uncharacterized protein</fullName>
    </submittedName>
</protein>
<evidence type="ECO:0000313" key="2">
    <source>
        <dbReference type="EMBL" id="KXH46712.1"/>
    </source>
</evidence>
<comment type="caution">
    <text evidence="2">The sequence shown here is derived from an EMBL/GenBank/DDBJ whole genome shotgun (WGS) entry which is preliminary data.</text>
</comment>
<evidence type="ECO:0000313" key="3">
    <source>
        <dbReference type="Proteomes" id="UP000070054"/>
    </source>
</evidence>
<dbReference type="EMBL" id="JEMN01001140">
    <property type="protein sequence ID" value="KXH46712.1"/>
    <property type="molecule type" value="Genomic_DNA"/>
</dbReference>
<name>A0A135TF15_9PEZI</name>
<accession>A0A135TF15</accession>
<evidence type="ECO:0000256" key="1">
    <source>
        <dbReference type="SAM" id="MobiDB-lite"/>
    </source>
</evidence>
<gene>
    <name evidence="2" type="ORF">CNYM01_06390</name>
</gene>
<organism evidence="2 3">
    <name type="scientific">Colletotrichum nymphaeae SA-01</name>
    <dbReference type="NCBI Taxonomy" id="1460502"/>
    <lineage>
        <taxon>Eukaryota</taxon>
        <taxon>Fungi</taxon>
        <taxon>Dikarya</taxon>
        <taxon>Ascomycota</taxon>
        <taxon>Pezizomycotina</taxon>
        <taxon>Sordariomycetes</taxon>
        <taxon>Hypocreomycetidae</taxon>
        <taxon>Glomerellales</taxon>
        <taxon>Glomerellaceae</taxon>
        <taxon>Colletotrichum</taxon>
        <taxon>Colletotrichum acutatum species complex</taxon>
    </lineage>
</organism>